<dbReference type="Gene3D" id="1.20.5.1930">
    <property type="match status" value="1"/>
</dbReference>
<keyword evidence="4" id="KW-0812">Transmembrane</keyword>
<dbReference type="RefSeq" id="WP_379573779.1">
    <property type="nucleotide sequence ID" value="NZ_JBHUFV010000033.1"/>
</dbReference>
<evidence type="ECO:0000313" key="6">
    <source>
        <dbReference type="EMBL" id="MFD1933743.1"/>
    </source>
</evidence>
<dbReference type="Pfam" id="PF07730">
    <property type="entry name" value="HisKA_3"/>
    <property type="match status" value="1"/>
</dbReference>
<feature type="transmembrane region" description="Helical" evidence="4">
    <location>
        <begin position="111"/>
        <end position="130"/>
    </location>
</feature>
<dbReference type="EMBL" id="JBHUFV010000033">
    <property type="protein sequence ID" value="MFD1933743.1"/>
    <property type="molecule type" value="Genomic_DNA"/>
</dbReference>
<dbReference type="GO" id="GO:0016301">
    <property type="term" value="F:kinase activity"/>
    <property type="evidence" value="ECO:0007669"/>
    <property type="project" value="UniProtKB-KW"/>
</dbReference>
<feature type="transmembrane region" description="Helical" evidence="4">
    <location>
        <begin position="86"/>
        <end position="105"/>
    </location>
</feature>
<keyword evidence="4" id="KW-1133">Transmembrane helix</keyword>
<dbReference type="InterPro" id="IPR011712">
    <property type="entry name" value="Sig_transdc_His_kin_sub3_dim/P"/>
</dbReference>
<evidence type="ECO:0000313" key="7">
    <source>
        <dbReference type="Proteomes" id="UP001597368"/>
    </source>
</evidence>
<dbReference type="SUPFAM" id="SSF55874">
    <property type="entry name" value="ATPase domain of HSP90 chaperone/DNA topoisomerase II/histidine kinase"/>
    <property type="match status" value="1"/>
</dbReference>
<evidence type="ECO:0000256" key="2">
    <source>
        <dbReference type="ARBA" id="ARBA00022777"/>
    </source>
</evidence>
<keyword evidence="1" id="KW-0808">Transferase</keyword>
<feature type="transmembrane region" description="Helical" evidence="4">
    <location>
        <begin position="46"/>
        <end position="65"/>
    </location>
</feature>
<evidence type="ECO:0000256" key="3">
    <source>
        <dbReference type="ARBA" id="ARBA00023012"/>
    </source>
</evidence>
<keyword evidence="4" id="KW-0472">Membrane</keyword>
<feature type="transmembrane region" description="Helical" evidence="4">
    <location>
        <begin position="21"/>
        <end position="40"/>
    </location>
</feature>
<reference evidence="7" key="1">
    <citation type="journal article" date="2019" name="Int. J. Syst. Evol. Microbiol.">
        <title>The Global Catalogue of Microorganisms (GCM) 10K type strain sequencing project: providing services to taxonomists for standard genome sequencing and annotation.</title>
        <authorList>
            <consortium name="The Broad Institute Genomics Platform"/>
            <consortium name="The Broad Institute Genome Sequencing Center for Infectious Disease"/>
            <person name="Wu L."/>
            <person name="Ma J."/>
        </authorList>
    </citation>
    <scope>NUCLEOTIDE SEQUENCE [LARGE SCALE GENOMIC DNA]</scope>
    <source>
        <strain evidence="7">ICMP 6774ER</strain>
    </source>
</reference>
<evidence type="ECO:0000256" key="4">
    <source>
        <dbReference type="SAM" id="Phobius"/>
    </source>
</evidence>
<keyword evidence="3" id="KW-0902">Two-component regulatory system</keyword>
<dbReference type="Gene3D" id="3.30.565.10">
    <property type="entry name" value="Histidine kinase-like ATPase, C-terminal domain"/>
    <property type="match status" value="1"/>
</dbReference>
<dbReference type="InterPro" id="IPR036890">
    <property type="entry name" value="HATPase_C_sf"/>
</dbReference>
<comment type="caution">
    <text evidence="6">The sequence shown here is derived from an EMBL/GenBank/DDBJ whole genome shotgun (WGS) entry which is preliminary data.</text>
</comment>
<accession>A0ABW4SVS8</accession>
<dbReference type="InterPro" id="IPR050482">
    <property type="entry name" value="Sensor_HK_TwoCompSys"/>
</dbReference>
<feature type="domain" description="Signal transduction histidine kinase subgroup 3 dimerisation and phosphoacceptor" evidence="5">
    <location>
        <begin position="147"/>
        <end position="210"/>
    </location>
</feature>
<dbReference type="CDD" id="cd16917">
    <property type="entry name" value="HATPase_UhpB-NarQ-NarX-like"/>
    <property type="match status" value="1"/>
</dbReference>
<keyword evidence="7" id="KW-1185">Reference proteome</keyword>
<gene>
    <name evidence="6" type="ORF">ACFSKW_19975</name>
</gene>
<organism evidence="6 7">
    <name type="scientific">Nonomuraea mangrovi</name>
    <dbReference type="NCBI Taxonomy" id="2316207"/>
    <lineage>
        <taxon>Bacteria</taxon>
        <taxon>Bacillati</taxon>
        <taxon>Actinomycetota</taxon>
        <taxon>Actinomycetes</taxon>
        <taxon>Streptosporangiales</taxon>
        <taxon>Streptosporangiaceae</taxon>
        <taxon>Nonomuraea</taxon>
    </lineage>
</organism>
<proteinExistence type="predicted"/>
<protein>
    <submittedName>
        <fullName evidence="6">Sensor histidine kinase</fullName>
    </submittedName>
</protein>
<sequence>MRPFYVWVAVAYFPAYELARAPTWGGALGLAVVVAAYLLSIRLASWPLLVLLAVAALSTGLAYGGKWLYLLPLVSIACGIVVRGRALPYALAAITVASMLVTLRAGGGEDGVAAVAWGTFIAGVVVHLTMRLSEAREELARAAVSRERERFSRDLHDLLGHTLSLVVVKAEAVRRLAPRDAGAAAAQAADIEEIGRRALSEVRAAVAGYRGRGMADELAAARLALEEAGVRAEVAPSEVRPPPDADVLLGWAVREGVTNVIRHARATRCVISVRDEGDRVVLEIVNDGAGASFVRGNGLKGLAERGAEVDAAAEGGRFTLRVAVPA</sequence>
<dbReference type="PANTHER" id="PTHR24421:SF63">
    <property type="entry name" value="SENSOR HISTIDINE KINASE DESK"/>
    <property type="match status" value="1"/>
</dbReference>
<dbReference type="PANTHER" id="PTHR24421">
    <property type="entry name" value="NITRATE/NITRITE SENSOR PROTEIN NARX-RELATED"/>
    <property type="match status" value="1"/>
</dbReference>
<evidence type="ECO:0000259" key="5">
    <source>
        <dbReference type="Pfam" id="PF07730"/>
    </source>
</evidence>
<keyword evidence="2 6" id="KW-0418">Kinase</keyword>
<dbReference type="Proteomes" id="UP001597368">
    <property type="component" value="Unassembled WGS sequence"/>
</dbReference>
<name>A0ABW4SVS8_9ACTN</name>
<evidence type="ECO:0000256" key="1">
    <source>
        <dbReference type="ARBA" id="ARBA00022679"/>
    </source>
</evidence>